<dbReference type="EMBL" id="BBYR01000045">
    <property type="protein sequence ID" value="GAP37290.1"/>
    <property type="molecule type" value="Genomic_DNA"/>
</dbReference>
<evidence type="ECO:0000313" key="2">
    <source>
        <dbReference type="Proteomes" id="UP000037660"/>
    </source>
</evidence>
<accession>A0A0K8P520</accession>
<reference evidence="2" key="1">
    <citation type="submission" date="2015-07" db="EMBL/GenBank/DDBJ databases">
        <title>Discovery of a poly(ethylene terephthalate assimilation.</title>
        <authorList>
            <person name="Yoshida S."/>
            <person name="Hiraga K."/>
            <person name="Takehana T."/>
            <person name="Taniguchi I."/>
            <person name="Yamaji H."/>
            <person name="Maeda Y."/>
            <person name="Toyohara K."/>
            <person name="Miyamoto K."/>
            <person name="Kimura Y."/>
            <person name="Oda K."/>
        </authorList>
    </citation>
    <scope>NUCLEOTIDE SEQUENCE [LARGE SCALE GENOMIC DNA]</scope>
    <source>
        <strain evidence="2">NBRC 110686 / TISTR 2288 / 201-F6</strain>
    </source>
</reference>
<sequence>MLLLLGAGAPAAFAQGAPGDTGGIVFRPSQARVSAERLRLPGGERLGLVGTAYTVELGQGLAFGPAVFGSVSGNRGGLFTLGAELAWRARLWGPLRTELGVYAGGGGGAALPVGDGLMLRPHADLLYDFGGISLGLSWSQVRFAGTPISSRQVGLVLSTDTDFTYLPRDRQGLALPSIGRPGAGFDRVQGVLGVYRPRGDAGRSGGGALPRSIGYTGLRAERALRGPFYWGLEANVGTQGGVTGYVEYLGTVGVEAGLPDSVFSVGGRVALGMAGGGDIAVGGGLLAKASAYGAVRLTRDLAATVEFGLTSAPRGDFRALHGAASLIWIFDDAGNVFSPSRTTRTEFATGLERIDAARRDGSTRPLTTVVLKASRFLDANLYVTGQARSAVGGGAGGWSAGLFGVGWQQPMGTPGRGPTWHVGVEALAGAGGGGGVDARGGALLQPNAYVGIDLGPTSALRIGAGQLRARRGELKSTTVDVSLVFAFGLVGPGAR</sequence>
<evidence type="ECO:0000313" key="1">
    <source>
        <dbReference type="EMBL" id="GAP37290.1"/>
    </source>
</evidence>
<reference evidence="1 2" key="2">
    <citation type="journal article" date="2016" name="Science">
        <title>A bacterium that degrades and assimilates poly(ethylene terephthalate).</title>
        <authorList>
            <person name="Yoshida S."/>
            <person name="Hiraga K."/>
            <person name="Takehana T."/>
            <person name="Taniguchi I."/>
            <person name="Yamaji H."/>
            <person name="Maeda Y."/>
            <person name="Toyohara K."/>
            <person name="Miyamoto K."/>
            <person name="Kimura Y."/>
            <person name="Oda K."/>
        </authorList>
    </citation>
    <scope>NUCLEOTIDE SEQUENCE [LARGE SCALE GENOMIC DNA]</scope>
    <source>
        <strain evidence="2">NBRC 110686 / TISTR 2288 / 201-F6</strain>
    </source>
</reference>
<gene>
    <name evidence="1" type="ORF">ISF6_3145</name>
</gene>
<name>A0A0K8P520_PISS1</name>
<dbReference type="OrthoDB" id="8885130at2"/>
<protein>
    <submittedName>
        <fullName evidence="1">Uncharacterized protein</fullName>
    </submittedName>
</protein>
<proteinExistence type="predicted"/>
<keyword evidence="2" id="KW-1185">Reference proteome</keyword>
<dbReference type="AlphaFoldDB" id="A0A0K8P520"/>
<organism evidence="1 2">
    <name type="scientific">Piscinibacter sakaiensis</name>
    <name type="common">Ideonella sakaiensis</name>
    <dbReference type="NCBI Taxonomy" id="1547922"/>
    <lineage>
        <taxon>Bacteria</taxon>
        <taxon>Pseudomonadati</taxon>
        <taxon>Pseudomonadota</taxon>
        <taxon>Betaproteobacteria</taxon>
        <taxon>Burkholderiales</taxon>
        <taxon>Sphaerotilaceae</taxon>
        <taxon>Piscinibacter</taxon>
    </lineage>
</organism>
<dbReference type="Proteomes" id="UP000037660">
    <property type="component" value="Unassembled WGS sequence"/>
</dbReference>
<comment type="caution">
    <text evidence="1">The sequence shown here is derived from an EMBL/GenBank/DDBJ whole genome shotgun (WGS) entry which is preliminary data.</text>
</comment>
<dbReference type="RefSeq" id="WP_054021239.1">
    <property type="nucleotide sequence ID" value="NZ_BBYR01000045.1"/>
</dbReference>
<dbReference type="STRING" id="1547922.ISF6_3145"/>